<organism evidence="2 3">
    <name type="scientific">Evansella tamaricis</name>
    <dbReference type="NCBI Taxonomy" id="2069301"/>
    <lineage>
        <taxon>Bacteria</taxon>
        <taxon>Bacillati</taxon>
        <taxon>Bacillota</taxon>
        <taxon>Bacilli</taxon>
        <taxon>Bacillales</taxon>
        <taxon>Bacillaceae</taxon>
        <taxon>Evansella</taxon>
    </lineage>
</organism>
<gene>
    <name evidence="2" type="ORF">KS419_09790</name>
</gene>
<feature type="transmembrane region" description="Helical" evidence="1">
    <location>
        <begin position="98"/>
        <end position="120"/>
    </location>
</feature>
<protein>
    <submittedName>
        <fullName evidence="2">DUF3307 domain-containing protein</fullName>
    </submittedName>
</protein>
<comment type="caution">
    <text evidence="2">The sequence shown here is derived from an EMBL/GenBank/DDBJ whole genome shotgun (WGS) entry which is preliminary data.</text>
</comment>
<keyword evidence="1" id="KW-1133">Transmembrane helix</keyword>
<keyword evidence="1" id="KW-0812">Transmembrane</keyword>
<dbReference type="Proteomes" id="UP000784880">
    <property type="component" value="Unassembled WGS sequence"/>
</dbReference>
<proteinExistence type="predicted"/>
<accession>A0ABS6JEC7</accession>
<evidence type="ECO:0000313" key="2">
    <source>
        <dbReference type="EMBL" id="MBU9712030.1"/>
    </source>
</evidence>
<dbReference type="InterPro" id="IPR021737">
    <property type="entry name" value="Phage_phiKZ_Orf197"/>
</dbReference>
<sequence>MEVLILLLAHLIGDFYFQTDKMVKNKRKFLKRHLIHQFLLGFIALFFIYLFLEGTSFWYHVILPVILLTCAHWLIDIGKIKAEAQLEGKFGKLNSWKGALFVIDQLFHLLSIVLISLWFFQVDMTSGGNTILVVFRLVEGSQPSFNVLEKVLLLLIMIMITTTVSGHFIRNLLGSLTNHIALFEGKYSIKDTRNGQGYIPSDQKTSISEEITYTVMKNQDLSRGKVIGYLERLLVIILILNDSIGSIAFIIAAKSITRFKQLDDRDWAEYFLLGTLTSIFLAIVYGFLIKFILFN</sequence>
<keyword evidence="1" id="KW-0472">Membrane</keyword>
<feature type="transmembrane region" description="Helical" evidence="1">
    <location>
        <begin position="233"/>
        <end position="251"/>
    </location>
</feature>
<feature type="transmembrane region" description="Helical" evidence="1">
    <location>
        <begin position="58"/>
        <end position="77"/>
    </location>
</feature>
<feature type="transmembrane region" description="Helical" evidence="1">
    <location>
        <begin position="271"/>
        <end position="293"/>
    </location>
</feature>
<name>A0ABS6JEC7_9BACI</name>
<evidence type="ECO:0000313" key="3">
    <source>
        <dbReference type="Proteomes" id="UP000784880"/>
    </source>
</evidence>
<evidence type="ECO:0000256" key="1">
    <source>
        <dbReference type="SAM" id="Phobius"/>
    </source>
</evidence>
<dbReference type="RefSeq" id="WP_217066191.1">
    <property type="nucleotide sequence ID" value="NZ_JAHQCS010000091.1"/>
</dbReference>
<feature type="transmembrane region" description="Helical" evidence="1">
    <location>
        <begin position="34"/>
        <end position="52"/>
    </location>
</feature>
<feature type="transmembrane region" description="Helical" evidence="1">
    <location>
        <begin position="151"/>
        <end position="169"/>
    </location>
</feature>
<dbReference type="EMBL" id="JAHQCS010000091">
    <property type="protein sequence ID" value="MBU9712030.1"/>
    <property type="molecule type" value="Genomic_DNA"/>
</dbReference>
<keyword evidence="3" id="KW-1185">Reference proteome</keyword>
<dbReference type="Pfam" id="PF11750">
    <property type="entry name" value="DUF3307"/>
    <property type="match status" value="1"/>
</dbReference>
<reference evidence="2 3" key="1">
    <citation type="submission" date="2021-06" db="EMBL/GenBank/DDBJ databases">
        <title>Bacillus sp. RD4P76, an endophyte from a halophyte.</title>
        <authorList>
            <person name="Sun J.-Q."/>
        </authorList>
    </citation>
    <scope>NUCLEOTIDE SEQUENCE [LARGE SCALE GENOMIC DNA]</scope>
    <source>
        <strain evidence="2 3">CGMCC 1.15917</strain>
    </source>
</reference>